<feature type="non-terminal residue" evidence="1">
    <location>
        <position position="34"/>
    </location>
</feature>
<sequence>MAGIRFDAVKRLEKEVKTYGACKVVKYSTECLFE</sequence>
<accession>A0A392VPV7</accession>
<comment type="caution">
    <text evidence="1">The sequence shown here is derived from an EMBL/GenBank/DDBJ whole genome shotgun (WGS) entry which is preliminary data.</text>
</comment>
<dbReference type="AlphaFoldDB" id="A0A392VPV7"/>
<name>A0A392VPV7_9FABA</name>
<protein>
    <submittedName>
        <fullName evidence="1">Uncharacterized protein</fullName>
    </submittedName>
</protein>
<proteinExistence type="predicted"/>
<keyword evidence="2" id="KW-1185">Reference proteome</keyword>
<dbReference type="Proteomes" id="UP000265520">
    <property type="component" value="Unassembled WGS sequence"/>
</dbReference>
<evidence type="ECO:0000313" key="2">
    <source>
        <dbReference type="Proteomes" id="UP000265520"/>
    </source>
</evidence>
<reference evidence="1 2" key="1">
    <citation type="journal article" date="2018" name="Front. Plant Sci.">
        <title>Red Clover (Trifolium pratense) and Zigzag Clover (T. medium) - A Picture of Genomic Similarities and Differences.</title>
        <authorList>
            <person name="Dluhosova J."/>
            <person name="Istvanek J."/>
            <person name="Nedelnik J."/>
            <person name="Repkova J."/>
        </authorList>
    </citation>
    <scope>NUCLEOTIDE SEQUENCE [LARGE SCALE GENOMIC DNA]</scope>
    <source>
        <strain evidence="2">cv. 10/8</strain>
        <tissue evidence="1">Leaf</tissue>
    </source>
</reference>
<dbReference type="EMBL" id="LXQA011230391">
    <property type="protein sequence ID" value="MCI89907.1"/>
    <property type="molecule type" value="Genomic_DNA"/>
</dbReference>
<organism evidence="1 2">
    <name type="scientific">Trifolium medium</name>
    <dbReference type="NCBI Taxonomy" id="97028"/>
    <lineage>
        <taxon>Eukaryota</taxon>
        <taxon>Viridiplantae</taxon>
        <taxon>Streptophyta</taxon>
        <taxon>Embryophyta</taxon>
        <taxon>Tracheophyta</taxon>
        <taxon>Spermatophyta</taxon>
        <taxon>Magnoliopsida</taxon>
        <taxon>eudicotyledons</taxon>
        <taxon>Gunneridae</taxon>
        <taxon>Pentapetalae</taxon>
        <taxon>rosids</taxon>
        <taxon>fabids</taxon>
        <taxon>Fabales</taxon>
        <taxon>Fabaceae</taxon>
        <taxon>Papilionoideae</taxon>
        <taxon>50 kb inversion clade</taxon>
        <taxon>NPAAA clade</taxon>
        <taxon>Hologalegina</taxon>
        <taxon>IRL clade</taxon>
        <taxon>Trifolieae</taxon>
        <taxon>Trifolium</taxon>
    </lineage>
</organism>
<evidence type="ECO:0000313" key="1">
    <source>
        <dbReference type="EMBL" id="MCI89907.1"/>
    </source>
</evidence>